<comment type="similarity">
    <text evidence="10">Belongs to the methyl-accepting chemotaxis (MCP) protein family.</text>
</comment>
<keyword evidence="3" id="KW-0488">Methylation</keyword>
<feature type="domain" description="Methyl-accepting transducer" evidence="14">
    <location>
        <begin position="271"/>
        <end position="500"/>
    </location>
</feature>
<dbReference type="PROSITE" id="PS50111">
    <property type="entry name" value="CHEMOTAXIS_TRANSDUC_2"/>
    <property type="match status" value="1"/>
</dbReference>
<dbReference type="PANTHER" id="PTHR43531">
    <property type="entry name" value="PROTEIN ICFG"/>
    <property type="match status" value="1"/>
</dbReference>
<dbReference type="InterPro" id="IPR004090">
    <property type="entry name" value="Chemotax_Me-accpt_rcpt"/>
</dbReference>
<dbReference type="AlphaFoldDB" id="A0A7W8P9H2"/>
<dbReference type="GO" id="GO:0005886">
    <property type="term" value="C:plasma membrane"/>
    <property type="evidence" value="ECO:0007669"/>
    <property type="project" value="UniProtKB-SubCell"/>
</dbReference>
<dbReference type="Pfam" id="PF02203">
    <property type="entry name" value="TarH"/>
    <property type="match status" value="1"/>
</dbReference>
<feature type="transmembrane region" description="Helical" evidence="13">
    <location>
        <begin position="12"/>
        <end position="33"/>
    </location>
</feature>
<evidence type="ECO:0000256" key="7">
    <source>
        <dbReference type="ARBA" id="ARBA00022989"/>
    </source>
</evidence>
<dbReference type="SUPFAM" id="SSF58104">
    <property type="entry name" value="Methyl-accepting chemotaxis protein (MCP) signaling domain"/>
    <property type="match status" value="1"/>
</dbReference>
<proteinExistence type="inferred from homology"/>
<reference evidence="16 17" key="1">
    <citation type="submission" date="2020-08" db="EMBL/GenBank/DDBJ databases">
        <title>Genomic Encyclopedia of Type Strains, Phase IV (KMG-V): Genome sequencing to study the core and pangenomes of soil and plant-associated prokaryotes.</title>
        <authorList>
            <person name="Whitman W."/>
        </authorList>
    </citation>
    <scope>NUCLEOTIDE SEQUENCE [LARGE SCALE GENOMIC DNA]</scope>
    <source>
        <strain evidence="16 17">JPY162</strain>
    </source>
</reference>
<evidence type="ECO:0000256" key="1">
    <source>
        <dbReference type="ARBA" id="ARBA00004429"/>
    </source>
</evidence>
<comment type="subcellular location">
    <subcellularLocation>
        <location evidence="1">Cell inner membrane</location>
        <topology evidence="1">Multi-pass membrane protein</topology>
    </subcellularLocation>
</comment>
<dbReference type="RefSeq" id="WP_184229026.1">
    <property type="nucleotide sequence ID" value="NZ_JACHDE010000046.1"/>
</dbReference>
<keyword evidence="9 11" id="KW-0807">Transducer</keyword>
<evidence type="ECO:0000256" key="9">
    <source>
        <dbReference type="ARBA" id="ARBA00023224"/>
    </source>
</evidence>
<dbReference type="InterPro" id="IPR051310">
    <property type="entry name" value="MCP_chemotaxis"/>
</dbReference>
<evidence type="ECO:0000256" key="6">
    <source>
        <dbReference type="ARBA" id="ARBA00022692"/>
    </source>
</evidence>
<dbReference type="Proteomes" id="UP000592820">
    <property type="component" value="Unassembled WGS sequence"/>
</dbReference>
<dbReference type="GO" id="GO:0006935">
    <property type="term" value="P:chemotaxis"/>
    <property type="evidence" value="ECO:0007669"/>
    <property type="project" value="UniProtKB-KW"/>
</dbReference>
<dbReference type="EMBL" id="JACHDE010000046">
    <property type="protein sequence ID" value="MBB5405872.1"/>
    <property type="molecule type" value="Genomic_DNA"/>
</dbReference>
<name>A0A7W8P9H2_9BURK</name>
<protein>
    <submittedName>
        <fullName evidence="16">Methyl-accepting chemotaxis protein</fullName>
    </submittedName>
</protein>
<evidence type="ECO:0000256" key="11">
    <source>
        <dbReference type="PROSITE-ProRule" id="PRU00284"/>
    </source>
</evidence>
<dbReference type="Pfam" id="PF00672">
    <property type="entry name" value="HAMP"/>
    <property type="match status" value="1"/>
</dbReference>
<dbReference type="InterPro" id="IPR003660">
    <property type="entry name" value="HAMP_dom"/>
</dbReference>
<evidence type="ECO:0000256" key="12">
    <source>
        <dbReference type="SAM" id="MobiDB-lite"/>
    </source>
</evidence>
<evidence type="ECO:0000256" key="10">
    <source>
        <dbReference type="ARBA" id="ARBA00029447"/>
    </source>
</evidence>
<dbReference type="InterPro" id="IPR004089">
    <property type="entry name" value="MCPsignal_dom"/>
</dbReference>
<dbReference type="GO" id="GO:0004888">
    <property type="term" value="F:transmembrane signaling receptor activity"/>
    <property type="evidence" value="ECO:0007669"/>
    <property type="project" value="InterPro"/>
</dbReference>
<dbReference type="CDD" id="cd11386">
    <property type="entry name" value="MCP_signal"/>
    <property type="match status" value="1"/>
</dbReference>
<keyword evidence="2" id="KW-1003">Cell membrane</keyword>
<dbReference type="GO" id="GO:0007165">
    <property type="term" value="P:signal transduction"/>
    <property type="evidence" value="ECO:0007669"/>
    <property type="project" value="UniProtKB-KW"/>
</dbReference>
<dbReference type="CDD" id="cd06225">
    <property type="entry name" value="HAMP"/>
    <property type="match status" value="1"/>
</dbReference>
<sequence length="541" mass="57172">MFSNTSIRTALTVTIAGYTAALMFVIAISVAGLKTTNEALEKMYTEQTVAMRHLAASGEALLNVRVDLGAYETLVAQGKPTDAVLARVHAGLADSDRELAAYFAQPASDDDEKALTDTLRAKREQLLKQVLLPEVTALDQNDFITFRSTERQAPDAVFSDYKHAESALENFQMRHEEARFTSSQQHFRLLCWVFAAIGLVALVLGLCTRFMVKAAILRPIDAVIEHFERIAAGDLTGQIGGVRANEMGRLMAALARMQQSLVAAVSQVRFGTAAIAQGVREIAGGNADLSARTEQQAATLEETAASMEELTATVRQNADNAREANTLAENASRTAARGGEVVDQVIDLIADMSSGSNRIVDIIGAIEGIAFQTNILALNAAVEAARAGDEGRGFAVVAGEVRALAQRSAAAAKEIRELIVSSVAKVENGSELAIRAGATMSEIVGAARNVTRIVSEISVASEEQSRGIEQISRAVTHMDKATQQNAALVEQAAAAAASLEEQAAALDGAVAVFRLSEPLASSGEPGGKRPERVAALSPACA</sequence>
<accession>A0A7W8P9H2</accession>
<evidence type="ECO:0000256" key="4">
    <source>
        <dbReference type="ARBA" id="ARBA00022500"/>
    </source>
</evidence>
<feature type="region of interest" description="Disordered" evidence="12">
    <location>
        <begin position="520"/>
        <end position="541"/>
    </location>
</feature>
<dbReference type="InterPro" id="IPR003122">
    <property type="entry name" value="Tar_rcpt_lig-bd"/>
</dbReference>
<dbReference type="PANTHER" id="PTHR43531:SF14">
    <property type="entry name" value="METHYL-ACCEPTING CHEMOTAXIS PROTEIN I-RELATED"/>
    <property type="match status" value="1"/>
</dbReference>
<evidence type="ECO:0000256" key="5">
    <source>
        <dbReference type="ARBA" id="ARBA00022519"/>
    </source>
</evidence>
<keyword evidence="5" id="KW-0997">Cell inner membrane</keyword>
<evidence type="ECO:0000313" key="17">
    <source>
        <dbReference type="Proteomes" id="UP000592820"/>
    </source>
</evidence>
<keyword evidence="7 13" id="KW-1133">Transmembrane helix</keyword>
<dbReference type="FunFam" id="1.10.287.950:FF:000001">
    <property type="entry name" value="Methyl-accepting chemotaxis sensory transducer"/>
    <property type="match status" value="1"/>
</dbReference>
<dbReference type="SMART" id="SM00283">
    <property type="entry name" value="MA"/>
    <property type="match status" value="1"/>
</dbReference>
<feature type="transmembrane region" description="Helical" evidence="13">
    <location>
        <begin position="189"/>
        <end position="212"/>
    </location>
</feature>
<organism evidence="16 17">
    <name type="scientific">Paraburkholderia youngii</name>
    <dbReference type="NCBI Taxonomy" id="2782701"/>
    <lineage>
        <taxon>Bacteria</taxon>
        <taxon>Pseudomonadati</taxon>
        <taxon>Pseudomonadota</taxon>
        <taxon>Betaproteobacteria</taxon>
        <taxon>Burkholderiales</taxon>
        <taxon>Burkholderiaceae</taxon>
        <taxon>Paraburkholderia</taxon>
    </lineage>
</organism>
<keyword evidence="4" id="KW-0145">Chemotaxis</keyword>
<comment type="caution">
    <text evidence="16">The sequence shown here is derived from an EMBL/GenBank/DDBJ whole genome shotgun (WGS) entry which is preliminary data.</text>
</comment>
<evidence type="ECO:0000313" key="16">
    <source>
        <dbReference type="EMBL" id="MBB5405872.1"/>
    </source>
</evidence>
<dbReference type="PROSITE" id="PS50885">
    <property type="entry name" value="HAMP"/>
    <property type="match status" value="1"/>
</dbReference>
<evidence type="ECO:0000259" key="14">
    <source>
        <dbReference type="PROSITE" id="PS50111"/>
    </source>
</evidence>
<dbReference type="Pfam" id="PF00015">
    <property type="entry name" value="MCPsignal"/>
    <property type="match status" value="1"/>
</dbReference>
<evidence type="ECO:0000256" key="3">
    <source>
        <dbReference type="ARBA" id="ARBA00022481"/>
    </source>
</evidence>
<gene>
    <name evidence="16" type="ORF">HDG41_007970</name>
</gene>
<keyword evidence="8 13" id="KW-0472">Membrane</keyword>
<feature type="domain" description="HAMP" evidence="15">
    <location>
        <begin position="214"/>
        <end position="266"/>
    </location>
</feature>
<evidence type="ECO:0000256" key="2">
    <source>
        <dbReference type="ARBA" id="ARBA00022475"/>
    </source>
</evidence>
<dbReference type="SMART" id="SM00304">
    <property type="entry name" value="HAMP"/>
    <property type="match status" value="1"/>
</dbReference>
<evidence type="ECO:0000259" key="15">
    <source>
        <dbReference type="PROSITE" id="PS50885"/>
    </source>
</evidence>
<dbReference type="Gene3D" id="1.10.287.950">
    <property type="entry name" value="Methyl-accepting chemotaxis protein"/>
    <property type="match status" value="1"/>
</dbReference>
<evidence type="ECO:0000256" key="8">
    <source>
        <dbReference type="ARBA" id="ARBA00023136"/>
    </source>
</evidence>
<dbReference type="PRINTS" id="PR00260">
    <property type="entry name" value="CHEMTRNSDUCR"/>
</dbReference>
<keyword evidence="6 13" id="KW-0812">Transmembrane</keyword>
<evidence type="ECO:0000256" key="13">
    <source>
        <dbReference type="SAM" id="Phobius"/>
    </source>
</evidence>